<dbReference type="Proteomes" id="UP001218502">
    <property type="component" value="Unassembled WGS sequence"/>
</dbReference>
<keyword evidence="1" id="KW-0812">Transmembrane</keyword>
<evidence type="ECO:0000256" key="1">
    <source>
        <dbReference type="SAM" id="Phobius"/>
    </source>
</evidence>
<dbReference type="AlphaFoldDB" id="A0A173ZBB7"/>
<dbReference type="Proteomes" id="UP000095766">
    <property type="component" value="Unassembled WGS sequence"/>
</dbReference>
<organism evidence="2 4">
    <name type="scientific">Bacteroides uniformis</name>
    <dbReference type="NCBI Taxonomy" id="820"/>
    <lineage>
        <taxon>Bacteria</taxon>
        <taxon>Pseudomonadati</taxon>
        <taxon>Bacteroidota</taxon>
        <taxon>Bacteroidia</taxon>
        <taxon>Bacteroidales</taxon>
        <taxon>Bacteroidaceae</taxon>
        <taxon>Bacteroides</taxon>
    </lineage>
</organism>
<keyword evidence="1" id="KW-0472">Membrane</keyword>
<dbReference type="EMBL" id="CZAO01000035">
    <property type="protein sequence ID" value="CUQ36428.1"/>
    <property type="molecule type" value="Genomic_DNA"/>
</dbReference>
<protein>
    <submittedName>
        <fullName evidence="2">Uncharacterized protein</fullName>
    </submittedName>
</protein>
<name>A0A173ZBB7_BACUN</name>
<evidence type="ECO:0000313" key="4">
    <source>
        <dbReference type="Proteomes" id="UP000095766"/>
    </source>
</evidence>
<evidence type="ECO:0000313" key="3">
    <source>
        <dbReference type="EMBL" id="MDC1752148.1"/>
    </source>
</evidence>
<reference evidence="2 4" key="1">
    <citation type="submission" date="2015-09" db="EMBL/GenBank/DDBJ databases">
        <authorList>
            <consortium name="Pathogen Informatics"/>
        </authorList>
    </citation>
    <scope>NUCLEOTIDE SEQUENCE [LARGE SCALE GENOMIC DNA]</scope>
    <source>
        <strain evidence="2 4">2789STDY5834898</strain>
    </source>
</reference>
<gene>
    <name evidence="2" type="ORF">ERS852510_04157</name>
    <name evidence="3" type="ORF">POY80_06805</name>
</gene>
<keyword evidence="1" id="KW-1133">Transmembrane helix</keyword>
<sequence>MLRNLFYVLLATLVFFIAMALFPFIAVGYILLLGYAIVKG</sequence>
<evidence type="ECO:0000313" key="2">
    <source>
        <dbReference type="EMBL" id="CUQ36428.1"/>
    </source>
</evidence>
<reference evidence="3" key="2">
    <citation type="submission" date="2022-10" db="EMBL/GenBank/DDBJ databases">
        <title>Human gut microbiome strain richness.</title>
        <authorList>
            <person name="Chen-Liaw A."/>
        </authorList>
    </citation>
    <scope>NUCLEOTIDE SEQUENCE</scope>
    <source>
        <strain evidence="3">A1_m1001262Bd0_191120</strain>
    </source>
</reference>
<dbReference type="RefSeq" id="WP_255342452.1">
    <property type="nucleotide sequence ID" value="NZ_CABKOQ010000014.1"/>
</dbReference>
<accession>A0A173ZBB7</accession>
<feature type="transmembrane region" description="Helical" evidence="1">
    <location>
        <begin position="6"/>
        <end position="38"/>
    </location>
</feature>
<dbReference type="EMBL" id="JAQNQY010000005">
    <property type="protein sequence ID" value="MDC1752148.1"/>
    <property type="molecule type" value="Genomic_DNA"/>
</dbReference>
<proteinExistence type="predicted"/>